<dbReference type="AlphaFoldDB" id="A0A922HZJ5"/>
<evidence type="ECO:0000313" key="3">
    <source>
        <dbReference type="EMBL" id="KAH9516195.1"/>
    </source>
</evidence>
<evidence type="ECO:0000313" key="4">
    <source>
        <dbReference type="Proteomes" id="UP000790347"/>
    </source>
</evidence>
<keyword evidence="4" id="KW-1185">Reference proteome</keyword>
<dbReference type="EMBL" id="ASGP02000003">
    <property type="protein sequence ID" value="KAH9516195.1"/>
    <property type="molecule type" value="Genomic_DNA"/>
</dbReference>
<reference evidence="3" key="4">
    <citation type="journal article" date="2022" name="Res Sq">
        <title>Comparative Genomics Reveals Insights into the Divergent Evolution of Astigmatic Mites and Household Pest Adaptations.</title>
        <authorList>
            <person name="Xiong Q."/>
            <person name="Wan A.T.-Y."/>
            <person name="Liu X.-Y."/>
            <person name="Fung C.S.-H."/>
            <person name="Xiao X."/>
            <person name="Malainual N."/>
            <person name="Hou J."/>
            <person name="Wang L."/>
            <person name="Wang M."/>
            <person name="Yang K."/>
            <person name="Cui Y."/>
            <person name="Leung E."/>
            <person name="Nong W."/>
            <person name="Shin S.-K."/>
            <person name="Au S."/>
            <person name="Jeong K.Y."/>
            <person name="Chew F.T."/>
            <person name="Hui J."/>
            <person name="Leung T.F."/>
            <person name="Tungtrongchitr A."/>
            <person name="Zhong N."/>
            <person name="Liu Z."/>
            <person name="Tsui S."/>
        </authorList>
    </citation>
    <scope>NUCLEOTIDE SEQUENCE</scope>
    <source>
        <strain evidence="3">Derf</strain>
        <tissue evidence="3">Whole organism</tissue>
    </source>
</reference>
<dbReference type="Proteomes" id="UP000828236">
    <property type="component" value="Unassembled WGS sequence"/>
</dbReference>
<dbReference type="Proteomes" id="UP000790347">
    <property type="component" value="Unassembled WGS sequence"/>
</dbReference>
<feature type="region of interest" description="Disordered" evidence="1">
    <location>
        <begin position="45"/>
        <end position="69"/>
    </location>
</feature>
<dbReference type="OrthoDB" id="6516900at2759"/>
<accession>A0A922HZJ5</accession>
<sequence length="213" mass="23218">MSSIIIVNNNNMLIKMLSLVMAMIIVQSSICQSLVIPDSQSQRLKAERQRQDSSSSNVRQRRSTIAGEPLWDGTTSKLAGNRIVLTKRSIGDDNTAAYAGHSIMRFGRAPHNIMHFGKRSNNDEDTAASQLEAMANQVPDTGSSFADDYYGGNKGSSVRYILVPVMVPSSASSHPYSSQPSSSSTANDALRHYLSKKSAENLETSRGVFMHFG</sequence>
<evidence type="ECO:0000313" key="2">
    <source>
        <dbReference type="EMBL" id="KAH7645928.1"/>
    </source>
</evidence>
<comment type="caution">
    <text evidence="3">The sequence shown here is derived from an EMBL/GenBank/DDBJ whole genome shotgun (WGS) entry which is preliminary data.</text>
</comment>
<protein>
    <submittedName>
        <fullName evidence="3">Uncharacterized protein</fullName>
    </submittedName>
</protein>
<dbReference type="EMBL" id="SDOV01000001">
    <property type="protein sequence ID" value="KAH7645928.1"/>
    <property type="molecule type" value="Genomic_DNA"/>
</dbReference>
<name>A0A922HZJ5_DERFA</name>
<organism evidence="3 4">
    <name type="scientific">Dermatophagoides farinae</name>
    <name type="common">American house dust mite</name>
    <dbReference type="NCBI Taxonomy" id="6954"/>
    <lineage>
        <taxon>Eukaryota</taxon>
        <taxon>Metazoa</taxon>
        <taxon>Ecdysozoa</taxon>
        <taxon>Arthropoda</taxon>
        <taxon>Chelicerata</taxon>
        <taxon>Arachnida</taxon>
        <taxon>Acari</taxon>
        <taxon>Acariformes</taxon>
        <taxon>Sarcoptiformes</taxon>
        <taxon>Astigmata</taxon>
        <taxon>Psoroptidia</taxon>
        <taxon>Analgoidea</taxon>
        <taxon>Pyroglyphidae</taxon>
        <taxon>Dermatophagoidinae</taxon>
        <taxon>Dermatophagoides</taxon>
    </lineage>
</organism>
<gene>
    <name evidence="3" type="ORF">DERF_006950</name>
    <name evidence="2" type="ORF">HUG17_1466</name>
</gene>
<reference evidence="3" key="1">
    <citation type="submission" date="2013-05" db="EMBL/GenBank/DDBJ databases">
        <authorList>
            <person name="Yim A.K.Y."/>
            <person name="Chan T.F."/>
            <person name="Ji K.M."/>
            <person name="Liu X.Y."/>
            <person name="Zhou J.W."/>
            <person name="Li R.Q."/>
            <person name="Yang K.Y."/>
            <person name="Li J."/>
            <person name="Li M."/>
            <person name="Law P.T.W."/>
            <person name="Wu Y.L."/>
            <person name="Cai Z.L."/>
            <person name="Qin H."/>
            <person name="Bao Y."/>
            <person name="Leung R.K.K."/>
            <person name="Ng P.K.S."/>
            <person name="Zou J."/>
            <person name="Zhong X.J."/>
            <person name="Ran P.X."/>
            <person name="Zhong N.S."/>
            <person name="Liu Z.G."/>
            <person name="Tsui S.K.W."/>
        </authorList>
    </citation>
    <scope>NUCLEOTIDE SEQUENCE</scope>
    <source>
        <strain evidence="3">Derf</strain>
        <tissue evidence="3">Whole organism</tissue>
    </source>
</reference>
<reference evidence="2" key="3">
    <citation type="journal article" date="2021" name="World Allergy Organ. J.">
        <title>Chromosome-level assembly of Dermatophagoides farinae genome and transcriptome reveals two novel allergens Der f 37 and Der f 39.</title>
        <authorList>
            <person name="Chen J."/>
            <person name="Cai Z."/>
            <person name="Fan D."/>
            <person name="Hu J."/>
            <person name="Hou Y."/>
            <person name="He Y."/>
            <person name="Zhang Z."/>
            <person name="Zhao Z."/>
            <person name="Gao P."/>
            <person name="Hu W."/>
            <person name="Sun J."/>
            <person name="Li J."/>
            <person name="Ji K."/>
        </authorList>
    </citation>
    <scope>NUCLEOTIDE SEQUENCE</scope>
    <source>
        <strain evidence="2">JKM2019</strain>
    </source>
</reference>
<proteinExistence type="predicted"/>
<evidence type="ECO:0000256" key="1">
    <source>
        <dbReference type="SAM" id="MobiDB-lite"/>
    </source>
</evidence>
<reference evidence="2" key="2">
    <citation type="submission" date="2020-06" db="EMBL/GenBank/DDBJ databases">
        <authorList>
            <person name="Ji K."/>
            <person name="Li J."/>
        </authorList>
    </citation>
    <scope>NUCLEOTIDE SEQUENCE</scope>
    <source>
        <strain evidence="2">JKM2019</strain>
        <tissue evidence="2">Whole body</tissue>
    </source>
</reference>